<dbReference type="GO" id="GO:0016491">
    <property type="term" value="F:oxidoreductase activity"/>
    <property type="evidence" value="ECO:0007669"/>
    <property type="project" value="UniProtKB-KW"/>
</dbReference>
<gene>
    <name evidence="9" type="ORF">CAK95_09720</name>
</gene>
<dbReference type="PANTHER" id="PTHR43314">
    <property type="match status" value="1"/>
</dbReference>
<dbReference type="STRING" id="1235591.CAK95_09720"/>
<evidence type="ECO:0000256" key="6">
    <source>
        <dbReference type="ARBA" id="ARBA00023002"/>
    </source>
</evidence>
<dbReference type="GO" id="GO:0051536">
    <property type="term" value="F:iron-sulfur cluster binding"/>
    <property type="evidence" value="ECO:0007669"/>
    <property type="project" value="UniProtKB-KW"/>
</dbReference>
<dbReference type="InterPro" id="IPR039261">
    <property type="entry name" value="FNR_nucleotide-bd"/>
</dbReference>
<proteinExistence type="predicted"/>
<dbReference type="PIRSF" id="PIRSF000361">
    <property type="entry name" value="Frd-NADP+_RD"/>
    <property type="match status" value="1"/>
</dbReference>
<evidence type="ECO:0000313" key="9">
    <source>
        <dbReference type="EMBL" id="ARP99330.1"/>
    </source>
</evidence>
<dbReference type="SUPFAM" id="SSF63380">
    <property type="entry name" value="Riboflavin synthase domain-like"/>
    <property type="match status" value="1"/>
</dbReference>
<evidence type="ECO:0000256" key="4">
    <source>
        <dbReference type="ARBA" id="ARBA00022827"/>
    </source>
</evidence>
<dbReference type="InterPro" id="IPR017900">
    <property type="entry name" value="4Fe4S_Fe_S_CS"/>
</dbReference>
<dbReference type="InterPro" id="IPR008333">
    <property type="entry name" value="Cbr1-like_FAD-bd_dom"/>
</dbReference>
<dbReference type="PROSITE" id="PS51379">
    <property type="entry name" value="4FE4S_FER_2"/>
    <property type="match status" value="2"/>
</dbReference>
<evidence type="ECO:0000256" key="1">
    <source>
        <dbReference type="ARBA" id="ARBA00001974"/>
    </source>
</evidence>
<dbReference type="InterPro" id="IPR015701">
    <property type="entry name" value="FNR"/>
</dbReference>
<dbReference type="Pfam" id="PF00175">
    <property type="entry name" value="NAD_binding_1"/>
    <property type="match status" value="1"/>
</dbReference>
<dbReference type="GO" id="GO:0046872">
    <property type="term" value="F:metal ion binding"/>
    <property type="evidence" value="ECO:0007669"/>
    <property type="project" value="UniProtKB-KW"/>
</dbReference>
<dbReference type="Gene3D" id="3.30.70.20">
    <property type="match status" value="2"/>
</dbReference>
<dbReference type="Gene3D" id="2.40.30.10">
    <property type="entry name" value="Translation factors"/>
    <property type="match status" value="1"/>
</dbReference>
<dbReference type="Gene3D" id="3.40.50.80">
    <property type="entry name" value="Nucleotide-binding domain of ferredoxin-NADP reductase (FNR) module"/>
    <property type="match status" value="1"/>
</dbReference>
<dbReference type="NCBIfam" id="TIGR03224">
    <property type="entry name" value="benzo_boxA"/>
    <property type="match status" value="1"/>
</dbReference>
<name>A0A1W6ZQD7_9HYPH</name>
<dbReference type="CDD" id="cd06208">
    <property type="entry name" value="CYPOR_like_FNR"/>
    <property type="match status" value="1"/>
</dbReference>
<keyword evidence="7" id="KW-0408">Iron</keyword>
<keyword evidence="5" id="KW-0521">NADP</keyword>
<evidence type="ECO:0000256" key="3">
    <source>
        <dbReference type="ARBA" id="ARBA00022723"/>
    </source>
</evidence>
<dbReference type="OrthoDB" id="9816402at2"/>
<dbReference type="InterPro" id="IPR017634">
    <property type="entry name" value="Benzoyl_CoA_Oase_BoxA"/>
</dbReference>
<sequence length="400" mass="43817">MSETQTATGPKKQHLIDPEVCIRCNTCEETCPVDAITHDDNNYVVDAEKCNFCLDCISPCPTGSIDNWRVVNAAYSIDDQFGWQELPAQEEIASAEDGGEAVDDEAAKLIAEAHSGSGGKSIAPASASKPTINLYNRGRPVTATVTGNFRLTEAEADNDVRHVILDFGDASFPILEGQSIGIIPPGSDENGKPHVIRLYSVASPRDGEKPKTNNLALTVKREPQGLCSNYVCDLKKGDTVQVTGPFGATFLMPDDPSANIIMICTGTGSAPFRGFTERRRRTMRDAPGRMMIYFGARRPEELPYFGPLQKVPDGLLRKHFAYSRVPGEPKTYVQDRMRATAEEMLVFLKNARTHIYICGLKGMEAGVDEALADICRSAGMDWASLRGDMRAQGRYHVETY</sequence>
<dbReference type="AlphaFoldDB" id="A0A1W6ZQD7"/>
<dbReference type="PROSITE" id="PS51384">
    <property type="entry name" value="FAD_FR"/>
    <property type="match status" value="1"/>
</dbReference>
<dbReference type="PRINTS" id="PR00371">
    <property type="entry name" value="FPNCR"/>
</dbReference>
<comment type="cofactor">
    <cofactor evidence="1">
        <name>FAD</name>
        <dbReference type="ChEBI" id="CHEBI:57692"/>
    </cofactor>
</comment>
<protein>
    <submittedName>
        <fullName evidence="9">Benzoyl-CoA 2,3-epoxidase subunit BoxA</fullName>
    </submittedName>
</protein>
<dbReference type="Proteomes" id="UP000194137">
    <property type="component" value="Chromosome"/>
</dbReference>
<dbReference type="InterPro" id="IPR017927">
    <property type="entry name" value="FAD-bd_FR_type"/>
</dbReference>
<dbReference type="InterPro" id="IPR001433">
    <property type="entry name" value="OxRdtase_FAD/NAD-bd"/>
</dbReference>
<dbReference type="RefSeq" id="WP_086087739.1">
    <property type="nucleotide sequence ID" value="NZ_CP021112.1"/>
</dbReference>
<evidence type="ECO:0000256" key="2">
    <source>
        <dbReference type="ARBA" id="ARBA00022630"/>
    </source>
</evidence>
<dbReference type="KEGG" id="psin:CAK95_09720"/>
<dbReference type="Pfam" id="PF13237">
    <property type="entry name" value="Fer4_10"/>
    <property type="match status" value="1"/>
</dbReference>
<dbReference type="PIRSF" id="PIRSF501177">
    <property type="entry name" value="BoxA"/>
    <property type="match status" value="1"/>
</dbReference>
<keyword evidence="6" id="KW-0560">Oxidoreductase</keyword>
<keyword evidence="4" id="KW-0274">FAD</keyword>
<dbReference type="Pfam" id="PF00970">
    <property type="entry name" value="FAD_binding_6"/>
    <property type="match status" value="1"/>
</dbReference>
<dbReference type="InterPro" id="IPR017938">
    <property type="entry name" value="Riboflavin_synthase-like_b-brl"/>
</dbReference>
<organism evidence="9 10">
    <name type="scientific">Pseudorhodoplanes sinuspersici</name>
    <dbReference type="NCBI Taxonomy" id="1235591"/>
    <lineage>
        <taxon>Bacteria</taxon>
        <taxon>Pseudomonadati</taxon>
        <taxon>Pseudomonadota</taxon>
        <taxon>Alphaproteobacteria</taxon>
        <taxon>Hyphomicrobiales</taxon>
        <taxon>Pseudorhodoplanes</taxon>
    </lineage>
</organism>
<dbReference type="PROSITE" id="PS00198">
    <property type="entry name" value="4FE4S_FER_1"/>
    <property type="match status" value="2"/>
</dbReference>
<dbReference type="InterPro" id="IPR001709">
    <property type="entry name" value="Flavoprot_Pyr_Nucl_cyt_Rdtase"/>
</dbReference>
<evidence type="ECO:0000313" key="10">
    <source>
        <dbReference type="Proteomes" id="UP000194137"/>
    </source>
</evidence>
<dbReference type="EMBL" id="CP021112">
    <property type="protein sequence ID" value="ARP99330.1"/>
    <property type="molecule type" value="Genomic_DNA"/>
</dbReference>
<keyword evidence="2" id="KW-0285">Flavoprotein</keyword>
<reference evidence="9 10" key="1">
    <citation type="submission" date="2017-05" db="EMBL/GenBank/DDBJ databases">
        <title>Full genome sequence of Pseudorhodoplanes sinuspersici.</title>
        <authorList>
            <person name="Dastgheib S.M.M."/>
            <person name="Shavandi M."/>
            <person name="Tirandaz H."/>
        </authorList>
    </citation>
    <scope>NUCLEOTIDE SEQUENCE [LARGE SCALE GENOMIC DNA]</scope>
    <source>
        <strain evidence="9 10">RIPI110</strain>
    </source>
</reference>
<keyword evidence="10" id="KW-1185">Reference proteome</keyword>
<evidence type="ECO:0000256" key="8">
    <source>
        <dbReference type="ARBA" id="ARBA00023014"/>
    </source>
</evidence>
<dbReference type="InterPro" id="IPR017896">
    <property type="entry name" value="4Fe4S_Fe-S-bd"/>
</dbReference>
<keyword evidence="3" id="KW-0479">Metal-binding</keyword>
<dbReference type="SUPFAM" id="SSF52343">
    <property type="entry name" value="Ferredoxin reductase-like, C-terminal NADP-linked domain"/>
    <property type="match status" value="1"/>
</dbReference>
<evidence type="ECO:0000256" key="7">
    <source>
        <dbReference type="ARBA" id="ARBA00023004"/>
    </source>
</evidence>
<dbReference type="SUPFAM" id="SSF54862">
    <property type="entry name" value="4Fe-4S ferredoxins"/>
    <property type="match status" value="1"/>
</dbReference>
<evidence type="ECO:0000256" key="5">
    <source>
        <dbReference type="ARBA" id="ARBA00022857"/>
    </source>
</evidence>
<accession>A0A1W6ZQD7</accession>
<keyword evidence="8" id="KW-0411">Iron-sulfur</keyword>